<evidence type="ECO:0000259" key="2">
    <source>
        <dbReference type="Pfam" id="PF07510"/>
    </source>
</evidence>
<proteinExistence type="predicted"/>
<dbReference type="Proteomes" id="UP000614490">
    <property type="component" value="Unassembled WGS sequence"/>
</dbReference>
<gene>
    <name evidence="3" type="ORF">H0267_14250</name>
</gene>
<dbReference type="AlphaFoldDB" id="A0A931HXT9"/>
<reference evidence="3 4" key="1">
    <citation type="journal article" date="2005" name="Int. J. Syst. Evol. Microbiol.">
        <title>Halobacillus yeomjeoni sp. nov., isolated from a marine solar saltern in Korea.</title>
        <authorList>
            <person name="Yoon J.H."/>
            <person name="Kang S.J."/>
            <person name="Lee C.H."/>
            <person name="Oh H.W."/>
            <person name="Oh T.K."/>
        </authorList>
    </citation>
    <scope>NUCLEOTIDE SEQUENCE [LARGE SCALE GENOMIC DNA]</scope>
    <source>
        <strain evidence="3 4">KCTC 3957</strain>
    </source>
</reference>
<dbReference type="Pfam" id="PF03235">
    <property type="entry name" value="GmrSD_N"/>
    <property type="match status" value="1"/>
</dbReference>
<evidence type="ECO:0000259" key="1">
    <source>
        <dbReference type="Pfam" id="PF03235"/>
    </source>
</evidence>
<organism evidence="3 4">
    <name type="scientific">Halobacillus yeomjeoni</name>
    <dbReference type="NCBI Taxonomy" id="311194"/>
    <lineage>
        <taxon>Bacteria</taxon>
        <taxon>Bacillati</taxon>
        <taxon>Bacillota</taxon>
        <taxon>Bacilli</taxon>
        <taxon>Bacillales</taxon>
        <taxon>Bacillaceae</taxon>
        <taxon>Halobacillus</taxon>
    </lineage>
</organism>
<keyword evidence="4" id="KW-1185">Reference proteome</keyword>
<evidence type="ECO:0000313" key="3">
    <source>
        <dbReference type="EMBL" id="MBH0231385.1"/>
    </source>
</evidence>
<comment type="caution">
    <text evidence="3">The sequence shown here is derived from an EMBL/GenBank/DDBJ whole genome shotgun (WGS) entry which is preliminary data.</text>
</comment>
<evidence type="ECO:0000313" key="4">
    <source>
        <dbReference type="Proteomes" id="UP000614490"/>
    </source>
</evidence>
<dbReference type="InterPro" id="IPR011089">
    <property type="entry name" value="GmrSD_C"/>
</dbReference>
<feature type="domain" description="GmrSD restriction endonucleases C-terminal" evidence="2">
    <location>
        <begin position="420"/>
        <end position="546"/>
    </location>
</feature>
<dbReference type="RefSeq" id="WP_197318010.1">
    <property type="nucleotide sequence ID" value="NZ_JADZSC010000003.1"/>
</dbReference>
<feature type="domain" description="GmrSD restriction endonucleases N-terminal" evidence="1">
    <location>
        <begin position="14"/>
        <end position="241"/>
    </location>
</feature>
<name>A0A931HXT9_9BACI</name>
<dbReference type="PANTHER" id="PTHR35149:SF2">
    <property type="entry name" value="DUF262 DOMAIN-CONTAINING PROTEIN"/>
    <property type="match status" value="1"/>
</dbReference>
<protein>
    <submittedName>
        <fullName evidence="3">DUF262 domain-containing protein</fullName>
    </submittedName>
</protein>
<dbReference type="Pfam" id="PF07510">
    <property type="entry name" value="GmrSD_C"/>
    <property type="match status" value="1"/>
</dbReference>
<dbReference type="EMBL" id="JADZSC010000003">
    <property type="protein sequence ID" value="MBH0231385.1"/>
    <property type="molecule type" value="Genomic_DNA"/>
</dbReference>
<accession>A0A931HXT9</accession>
<dbReference type="PANTHER" id="PTHR35149">
    <property type="entry name" value="SLL5132 PROTEIN"/>
    <property type="match status" value="1"/>
</dbReference>
<sequence length="553" mass="65104">MAIQNYAFKSVGSYLQDNTYQIPDYQREYSWEESQVEDFWMDLRQLRQSIDNEHFFGQIVIHNDSESHNGRKKYIIDGQQRTITSIIFLSVVSVICTELRENNCLEAQEISEDIQIKYIGRWSSSNDRLQLKLTDNDSNFFREYIQTRSLVEPEIEPKTKAQKRMKKTFEYLSKKIKSEIEGLPTEEKFAIINEYYGSFINGFKVMYVETTLLEEAFIIFESLNARGKGLEKSDLLKNHIFKVSKGQIESVKRKWENMLDNLEDGDATKFIRYYWNSKEEFVRTQSLYKEMKTKINTEGQCLQVATQLEKLSVVYSSISQKDSTAIFSNHELNEVINNLKVFGASSFYPVLLAMYNKEWDEEKVLIIMKEIEKLIFRNIIIAKNVANKYETFFASLAVDISNNDIDIQGLSDRLIQMKISDEEFSTYIERLNINKKPIIRYIFKKLNNLYASNETVISNSSDVHIEHIMPMSRGEWPIEEGLHEAYLWRLGNLTLLGEEFNKQILNKVFDKKKDMYQKSEIHITKHLVEYDKWDIEAIEKRQKGLALDALKIW</sequence>
<dbReference type="InterPro" id="IPR004919">
    <property type="entry name" value="GmrSD_N"/>
</dbReference>